<evidence type="ECO:0000256" key="1">
    <source>
        <dbReference type="ARBA" id="ARBA00004418"/>
    </source>
</evidence>
<dbReference type="RefSeq" id="WP_218113323.1">
    <property type="nucleotide sequence ID" value="NZ_CP065383.1"/>
</dbReference>
<dbReference type="PROSITE" id="PS51257">
    <property type="entry name" value="PROKAR_LIPOPROTEIN"/>
    <property type="match status" value="1"/>
</dbReference>
<comment type="subcellular location">
    <subcellularLocation>
        <location evidence="1">Periplasm</location>
    </subcellularLocation>
</comment>
<name>A0A7T1ALJ7_ATRLM</name>
<comment type="similarity">
    <text evidence="2">Belongs to the bacterial solute-binding protein 1 family.</text>
</comment>
<dbReference type="Proteomes" id="UP000594463">
    <property type="component" value="Chromosome"/>
</dbReference>
<dbReference type="PANTHER" id="PTHR43649:SF12">
    <property type="entry name" value="DIACETYLCHITOBIOSE BINDING PROTEIN DASA"/>
    <property type="match status" value="1"/>
</dbReference>
<dbReference type="Pfam" id="PF01547">
    <property type="entry name" value="SBP_bac_1"/>
    <property type="match status" value="1"/>
</dbReference>
<dbReference type="AlphaFoldDB" id="A0A7T1ALJ7"/>
<organism evidence="3 4">
    <name type="scientific">Atribacter laminatus</name>
    <dbReference type="NCBI Taxonomy" id="2847778"/>
    <lineage>
        <taxon>Bacteria</taxon>
        <taxon>Pseudomonadati</taxon>
        <taxon>Atribacterota</taxon>
        <taxon>Atribacteria</taxon>
        <taxon>Atribacterales</taxon>
        <taxon>Atribacteraceae</taxon>
        <taxon>Atribacter</taxon>
    </lineage>
</organism>
<evidence type="ECO:0000256" key="2">
    <source>
        <dbReference type="ARBA" id="ARBA00008520"/>
    </source>
</evidence>
<dbReference type="KEGG" id="alam:RT761_01379"/>
<dbReference type="GO" id="GO:0042597">
    <property type="term" value="C:periplasmic space"/>
    <property type="evidence" value="ECO:0007669"/>
    <property type="project" value="UniProtKB-SubCell"/>
</dbReference>
<proteinExistence type="inferred from homology"/>
<dbReference type="PANTHER" id="PTHR43649">
    <property type="entry name" value="ARABINOSE-BINDING PROTEIN-RELATED"/>
    <property type="match status" value="1"/>
</dbReference>
<accession>A0A7T1ALJ7</accession>
<dbReference type="Gene3D" id="3.40.190.10">
    <property type="entry name" value="Periplasmic binding protein-like II"/>
    <property type="match status" value="2"/>
</dbReference>
<gene>
    <name evidence="3" type="primary">eltP_8</name>
    <name evidence="3" type="ORF">RT761_01379</name>
</gene>
<dbReference type="EMBL" id="CP065383">
    <property type="protein sequence ID" value="QPM68165.1"/>
    <property type="molecule type" value="Genomic_DNA"/>
</dbReference>
<dbReference type="SUPFAM" id="SSF53850">
    <property type="entry name" value="Periplasmic binding protein-like II"/>
    <property type="match status" value="1"/>
</dbReference>
<dbReference type="InterPro" id="IPR006059">
    <property type="entry name" value="SBP"/>
</dbReference>
<dbReference type="CDD" id="cd13585">
    <property type="entry name" value="PBP2_TMBP_like"/>
    <property type="match status" value="1"/>
</dbReference>
<evidence type="ECO:0000313" key="3">
    <source>
        <dbReference type="EMBL" id="QPM68165.1"/>
    </source>
</evidence>
<reference evidence="3 4" key="1">
    <citation type="journal article" date="2021" name="Nat. Commun.">
        <title>Isolation of a member of the candidate phylum Atribacteria reveals a unique cell membrane structure.</title>
        <authorList>
            <person name="Taiki K."/>
            <person name="Nobu M.K."/>
            <person name="Kusada H."/>
            <person name="Meng X.-Y."/>
            <person name="Hosoki N."/>
            <person name="Uematsu K."/>
            <person name="Yoshioka H."/>
            <person name="Kamagata Y."/>
            <person name="Tamaki H."/>
        </authorList>
    </citation>
    <scope>NUCLEOTIDE SEQUENCE [LARGE SCALE GENOMIC DNA]</scope>
    <source>
        <strain evidence="3 4">RT761</strain>
    </source>
</reference>
<sequence>MKLNVKSILVTISISIALLLACAAIGYGQHNLDEFEEANINWRQFEGRSISILSIPHAYGLAIEPFIPEFEQLTGIRVNLEFLGEDELRRKRTIDFSMGTGLYDISSVGLSIIPQYAQAGWLADLKPYIDNPNLTDNEWYNYEGIGEPFRKWNSTEDGRVVAIPVNFSGPILWYRSDILEKFGFTPPDTWEELVELKNNLQKKLDEDPEYKNVYAFSSRGWTGPGSNTWTICPTIFSYGGRIFDENMKAVFDSPEAARALEVYRDAQVGYGNPPGSEGIDMYTMVDMFASGNLAMMYEGIDHIVFLGDPEKSTVSELWDATIPPQGPAGRYSSLWTWALGMNFASRQKEPAWLFIQWATSKPIQARLGPLGTPTRLPLWTTEPFQKLKQKGWIEAAQWYVENGTVTEPLMPEFREVGEAMSVGFSNVLKGEPVQESLSDAVKKVDEVIAKRAIIIED</sequence>
<protein>
    <submittedName>
        <fullName evidence="3">Erythritol/L-threitol-binding protein</fullName>
    </submittedName>
</protein>
<keyword evidence="4" id="KW-1185">Reference proteome</keyword>
<dbReference type="InterPro" id="IPR050490">
    <property type="entry name" value="Bact_solute-bd_prot1"/>
</dbReference>
<evidence type="ECO:0000313" key="4">
    <source>
        <dbReference type="Proteomes" id="UP000594463"/>
    </source>
</evidence>